<keyword evidence="3" id="KW-0804">Transcription</keyword>
<accession>A8XLE7</accession>
<dbReference type="GO" id="GO:0001708">
    <property type="term" value="P:cell fate specification"/>
    <property type="evidence" value="ECO:0000318"/>
    <property type="project" value="GO_Central"/>
</dbReference>
<reference evidence="8 9" key="1">
    <citation type="journal article" date="2003" name="PLoS Biol.">
        <title>The genome sequence of Caenorhabditis briggsae: a platform for comparative genomics.</title>
        <authorList>
            <person name="Stein L.D."/>
            <person name="Bao Z."/>
            <person name="Blasiar D."/>
            <person name="Blumenthal T."/>
            <person name="Brent M.R."/>
            <person name="Chen N."/>
            <person name="Chinwalla A."/>
            <person name="Clarke L."/>
            <person name="Clee C."/>
            <person name="Coghlan A."/>
            <person name="Coulson A."/>
            <person name="D'Eustachio P."/>
            <person name="Fitch D.H."/>
            <person name="Fulton L.A."/>
            <person name="Fulton R.E."/>
            <person name="Griffiths-Jones S."/>
            <person name="Harris T.W."/>
            <person name="Hillier L.W."/>
            <person name="Kamath R."/>
            <person name="Kuwabara P.E."/>
            <person name="Mardis E.R."/>
            <person name="Marra M.A."/>
            <person name="Miner T.L."/>
            <person name="Minx P."/>
            <person name="Mullikin J.C."/>
            <person name="Plumb R.W."/>
            <person name="Rogers J."/>
            <person name="Schein J.E."/>
            <person name="Sohrmann M."/>
            <person name="Spieth J."/>
            <person name="Stajich J.E."/>
            <person name="Wei C."/>
            <person name="Willey D."/>
            <person name="Wilson R.K."/>
            <person name="Durbin R."/>
            <person name="Waterston R.H."/>
        </authorList>
    </citation>
    <scope>NUCLEOTIDE SEQUENCE [LARGE SCALE GENOMIC DNA]</scope>
    <source>
        <strain evidence="8 9">AF16</strain>
    </source>
</reference>
<dbReference type="OMA" id="YSANETN"/>
<dbReference type="FunFam" id="2.60.40.820:FF:000024">
    <property type="entry name" value="T BoX family"/>
    <property type="match status" value="1"/>
</dbReference>
<dbReference type="PROSITE" id="PS50252">
    <property type="entry name" value="TBOX_3"/>
    <property type="match status" value="1"/>
</dbReference>
<gene>
    <name evidence="10" type="primary">tbx-43</name>
    <name evidence="8" type="synonym">Cbr-tbx-43</name>
    <name evidence="10" type="ORF">CBG15132</name>
    <name evidence="8" type="ORF">CBG_15132</name>
</gene>
<dbReference type="Pfam" id="PF00907">
    <property type="entry name" value="T-box"/>
    <property type="match status" value="1"/>
</dbReference>
<sequence>MMHTQIHVALMEKALWKEFDDHRNEMIITKIGRNLFPILEFAFKGLIEHQMYRIGITMEPTIFQKLKFTAGRWEKLDILEDLITTNEVFFVKSGRELLHRGLKLEKLKLTNSKDAVQKNDQMIRVQSMRQYIPILNIYEDLPNGAHMQIGKYKFTETKFIAVTAYQSEKVKNLKVQKNKFAQGFREGVKSVQPPAKRPPSTTSSQSSPDSTLSSESSSDGQMLGKNRTNELQYPSQNLPPFSSQTPSYPFQQIQNFQNFEGLQNFQNHQNFDPNLQYWTPQNPQYDFGNNYNNPYGYQWQF</sequence>
<dbReference type="EMBL" id="HE601055">
    <property type="protein sequence ID" value="CAP33612.2"/>
    <property type="molecule type" value="Genomic_DNA"/>
</dbReference>
<keyword evidence="9" id="KW-1185">Reference proteome</keyword>
<evidence type="ECO:0000256" key="2">
    <source>
        <dbReference type="ARBA" id="ARBA00023125"/>
    </source>
</evidence>
<dbReference type="Gene3D" id="2.60.40.820">
    <property type="entry name" value="Transcription factor, T-box"/>
    <property type="match status" value="1"/>
</dbReference>
<comment type="subcellular location">
    <subcellularLocation>
        <location evidence="5">Nucleus</location>
    </subcellularLocation>
</comment>
<dbReference type="FunCoup" id="A8XLE7">
    <property type="interactions" value="2"/>
</dbReference>
<evidence type="ECO:0000313" key="8">
    <source>
        <dbReference type="EMBL" id="CAP33612.2"/>
    </source>
</evidence>
<evidence type="ECO:0000256" key="5">
    <source>
        <dbReference type="PROSITE-ProRule" id="PRU00201"/>
    </source>
</evidence>
<dbReference type="GO" id="GO:0000785">
    <property type="term" value="C:chromatin"/>
    <property type="evidence" value="ECO:0000318"/>
    <property type="project" value="GO_Central"/>
</dbReference>
<reference evidence="8 9" key="2">
    <citation type="journal article" date="2011" name="PLoS Genet.">
        <title>Caenorhabditis briggsae recombinant inbred line genotypes reveal inter-strain incompatibility and the evolution of recombination.</title>
        <authorList>
            <person name="Ross J.A."/>
            <person name="Koboldt D.C."/>
            <person name="Staisch J.E."/>
            <person name="Chamberlin H.M."/>
            <person name="Gupta B.P."/>
            <person name="Miller R.D."/>
            <person name="Baird S.E."/>
            <person name="Haag E.S."/>
        </authorList>
    </citation>
    <scope>NUCLEOTIDE SEQUENCE [LARGE SCALE GENOMIC DNA]</scope>
    <source>
        <strain evidence="8 9">AF16</strain>
    </source>
</reference>
<dbReference type="InterPro" id="IPR008967">
    <property type="entry name" value="p53-like_TF_DNA-bd_sf"/>
</dbReference>
<dbReference type="HOGENOM" id="CLU_052558_0_0_1"/>
<protein>
    <submittedName>
        <fullName evidence="8">Protein CBR-TBX-43</fullName>
    </submittedName>
</protein>
<evidence type="ECO:0000256" key="3">
    <source>
        <dbReference type="ARBA" id="ARBA00023163"/>
    </source>
</evidence>
<dbReference type="PANTHER" id="PTHR11267">
    <property type="entry name" value="T-BOX PROTEIN-RELATED"/>
    <property type="match status" value="1"/>
</dbReference>
<dbReference type="GO" id="GO:0045893">
    <property type="term" value="P:positive regulation of DNA-templated transcription"/>
    <property type="evidence" value="ECO:0007669"/>
    <property type="project" value="InterPro"/>
</dbReference>
<dbReference type="InterPro" id="IPR001699">
    <property type="entry name" value="TF_T-box"/>
</dbReference>
<evidence type="ECO:0000256" key="4">
    <source>
        <dbReference type="ARBA" id="ARBA00023242"/>
    </source>
</evidence>
<dbReference type="InParanoid" id="A8XLE7"/>
<evidence type="ECO:0000256" key="6">
    <source>
        <dbReference type="SAM" id="MobiDB-lite"/>
    </source>
</evidence>
<dbReference type="Proteomes" id="UP000008549">
    <property type="component" value="Unassembled WGS sequence"/>
</dbReference>
<dbReference type="PRINTS" id="PR00937">
    <property type="entry name" value="TBOX"/>
</dbReference>
<dbReference type="AlphaFoldDB" id="A8XLE7"/>
<keyword evidence="2 5" id="KW-0238">DNA-binding</keyword>
<dbReference type="WormBase" id="CBG15132">
    <property type="protein sequence ID" value="CBP39061"/>
    <property type="gene ID" value="WBGene00035460"/>
    <property type="gene designation" value="Cbr-tbx-43"/>
</dbReference>
<dbReference type="CDD" id="cd00182">
    <property type="entry name" value="T-box"/>
    <property type="match status" value="1"/>
</dbReference>
<evidence type="ECO:0000313" key="9">
    <source>
        <dbReference type="Proteomes" id="UP000008549"/>
    </source>
</evidence>
<dbReference type="PANTHER" id="PTHR11267:SF202">
    <property type="entry name" value="T-BOX DOMAIN-CONTAINING PROTEIN"/>
    <property type="match status" value="1"/>
</dbReference>
<dbReference type="GO" id="GO:0000978">
    <property type="term" value="F:RNA polymerase II cis-regulatory region sequence-specific DNA binding"/>
    <property type="evidence" value="ECO:0000318"/>
    <property type="project" value="GO_Central"/>
</dbReference>
<dbReference type="InterPro" id="IPR036960">
    <property type="entry name" value="T-box_sf"/>
</dbReference>
<dbReference type="SUPFAM" id="SSF49417">
    <property type="entry name" value="p53-like transcription factors"/>
    <property type="match status" value="1"/>
</dbReference>
<dbReference type="SMART" id="SM00425">
    <property type="entry name" value="TBOX"/>
    <property type="match status" value="1"/>
</dbReference>
<dbReference type="InterPro" id="IPR046360">
    <property type="entry name" value="T-box_DNA-bd"/>
</dbReference>
<comment type="caution">
    <text evidence="5">Lacks conserved residue(s) required for the propagation of feature annotation.</text>
</comment>
<dbReference type="GO" id="GO:0005634">
    <property type="term" value="C:nucleus"/>
    <property type="evidence" value="ECO:0000318"/>
    <property type="project" value="GO_Central"/>
</dbReference>
<name>A8XLE7_CAEBR</name>
<proteinExistence type="predicted"/>
<feature type="region of interest" description="Disordered" evidence="6">
    <location>
        <begin position="184"/>
        <end position="225"/>
    </location>
</feature>
<evidence type="ECO:0000256" key="1">
    <source>
        <dbReference type="ARBA" id="ARBA00023015"/>
    </source>
</evidence>
<feature type="domain" description="T-box" evidence="7">
    <location>
        <begin position="10"/>
        <end position="186"/>
    </location>
</feature>
<organism evidence="8 9">
    <name type="scientific">Caenorhabditis briggsae</name>
    <dbReference type="NCBI Taxonomy" id="6238"/>
    <lineage>
        <taxon>Eukaryota</taxon>
        <taxon>Metazoa</taxon>
        <taxon>Ecdysozoa</taxon>
        <taxon>Nematoda</taxon>
        <taxon>Chromadorea</taxon>
        <taxon>Rhabditida</taxon>
        <taxon>Rhabditina</taxon>
        <taxon>Rhabditomorpha</taxon>
        <taxon>Rhabditoidea</taxon>
        <taxon>Rhabditidae</taxon>
        <taxon>Peloderinae</taxon>
        <taxon>Caenorhabditis</taxon>
    </lineage>
</organism>
<feature type="compositionally biased region" description="Low complexity" evidence="6">
    <location>
        <begin position="198"/>
        <end position="218"/>
    </location>
</feature>
<keyword evidence="1" id="KW-0805">Transcription regulation</keyword>
<dbReference type="GO" id="GO:0000981">
    <property type="term" value="F:DNA-binding transcription factor activity, RNA polymerase II-specific"/>
    <property type="evidence" value="ECO:0000318"/>
    <property type="project" value="GO_Central"/>
</dbReference>
<evidence type="ECO:0000313" key="10">
    <source>
        <dbReference type="WormBase" id="CBG15132"/>
    </source>
</evidence>
<dbReference type="STRING" id="6238.A8XLE7"/>
<dbReference type="eggNOG" id="KOG3585">
    <property type="taxonomic scope" value="Eukaryota"/>
</dbReference>
<evidence type="ECO:0000259" key="7">
    <source>
        <dbReference type="PROSITE" id="PS50252"/>
    </source>
</evidence>
<keyword evidence="4 5" id="KW-0539">Nucleus</keyword>
<dbReference type="GO" id="GO:0006357">
    <property type="term" value="P:regulation of transcription by RNA polymerase II"/>
    <property type="evidence" value="ECO:0000318"/>
    <property type="project" value="GO_Central"/>
</dbReference>